<evidence type="ECO:0000313" key="4">
    <source>
        <dbReference type="EMBL" id="CAB4702941.1"/>
    </source>
</evidence>
<keyword evidence="1" id="KW-0472">Membrane</keyword>
<protein>
    <submittedName>
        <fullName evidence="4">Unannotated protein</fullName>
    </submittedName>
</protein>
<dbReference type="Pfam" id="PF02470">
    <property type="entry name" value="MlaD"/>
    <property type="match status" value="1"/>
</dbReference>
<feature type="domain" description="Mce/MlaD" evidence="2">
    <location>
        <begin position="56"/>
        <end position="133"/>
    </location>
</feature>
<keyword evidence="1" id="KW-1133">Transmembrane helix</keyword>
<dbReference type="AlphaFoldDB" id="A0A6J6PU30"/>
<evidence type="ECO:0000259" key="3">
    <source>
        <dbReference type="Pfam" id="PF11887"/>
    </source>
</evidence>
<gene>
    <name evidence="4" type="ORF">UFOPK2579_01034</name>
</gene>
<dbReference type="Pfam" id="PF11887">
    <property type="entry name" value="Mce4_CUP1"/>
    <property type="match status" value="1"/>
</dbReference>
<feature type="domain" description="Mammalian cell entry C-terminal" evidence="3">
    <location>
        <begin position="140"/>
        <end position="335"/>
    </location>
</feature>
<dbReference type="PANTHER" id="PTHR33371">
    <property type="entry name" value="INTERMEMBRANE PHOSPHOLIPID TRANSPORT SYSTEM BINDING PROTEIN MLAD-RELATED"/>
    <property type="match status" value="1"/>
</dbReference>
<keyword evidence="1" id="KW-0812">Transmembrane</keyword>
<dbReference type="NCBIfam" id="TIGR00996">
    <property type="entry name" value="Mtu_fam_mce"/>
    <property type="match status" value="1"/>
</dbReference>
<dbReference type="EMBL" id="CAEZXR010000102">
    <property type="protein sequence ID" value="CAB4702941.1"/>
    <property type="molecule type" value="Genomic_DNA"/>
</dbReference>
<proteinExistence type="predicted"/>
<evidence type="ECO:0000259" key="2">
    <source>
        <dbReference type="Pfam" id="PF02470"/>
    </source>
</evidence>
<accession>A0A6J6PU30</accession>
<organism evidence="4">
    <name type="scientific">freshwater metagenome</name>
    <dbReference type="NCBI Taxonomy" id="449393"/>
    <lineage>
        <taxon>unclassified sequences</taxon>
        <taxon>metagenomes</taxon>
        <taxon>ecological metagenomes</taxon>
    </lineage>
</organism>
<dbReference type="GO" id="GO:0005576">
    <property type="term" value="C:extracellular region"/>
    <property type="evidence" value="ECO:0007669"/>
    <property type="project" value="TreeGrafter"/>
</dbReference>
<evidence type="ECO:0000256" key="1">
    <source>
        <dbReference type="SAM" id="Phobius"/>
    </source>
</evidence>
<dbReference type="InterPro" id="IPR024516">
    <property type="entry name" value="Mce_C"/>
</dbReference>
<dbReference type="InterPro" id="IPR005693">
    <property type="entry name" value="Mce"/>
</dbReference>
<reference evidence="4" key="1">
    <citation type="submission" date="2020-05" db="EMBL/GenBank/DDBJ databases">
        <authorList>
            <person name="Chiriac C."/>
            <person name="Salcher M."/>
            <person name="Ghai R."/>
            <person name="Kavagutti S V."/>
        </authorList>
    </citation>
    <scope>NUCLEOTIDE SEQUENCE</scope>
</reference>
<dbReference type="PANTHER" id="PTHR33371:SF17">
    <property type="entry name" value="MCE-FAMILY PROTEIN MCE1B"/>
    <property type="match status" value="1"/>
</dbReference>
<dbReference type="InterPro" id="IPR052336">
    <property type="entry name" value="MlaD_Phospholipid_Transporter"/>
</dbReference>
<name>A0A6J6PU30_9ZZZZ</name>
<dbReference type="GO" id="GO:0051701">
    <property type="term" value="P:biological process involved in interaction with host"/>
    <property type="evidence" value="ECO:0007669"/>
    <property type="project" value="TreeGrafter"/>
</dbReference>
<sequence length="369" mass="39650">MRTAPDTGDRRIPSGVARRSRIPSSAWKMLVFTAVTLVLLGVLGTLIGNVSFVERRTFYATFTDVTGVLQGDRVRLSGVEVGSVTEIELSAADDGRQHARIAFTVRDGVPVYRSAHLELRFENIVGQRYLAIEEEPGDGAQMAEGETFPVAQTSPALSLTQLFNGFQPLLRALDPEQTNRLSFQMVRAFQGEAGTFAALLDDTASLTSTIADKDQVIGEVVANLNSVLTTVGRRDQELTALIVRFRDLMTGLSGDRDTISAALPDLADLLDGTAGLIGDVRAPLAETISGLAKVAHELGVRRAVLEDSLQLLPQKLRLMARTGSYGSYFNFYVCGAEVRVNVLGGTMYLGTPGVASNERDSVCAKADGP</sequence>
<dbReference type="InterPro" id="IPR003399">
    <property type="entry name" value="Mce/MlaD"/>
</dbReference>
<feature type="transmembrane region" description="Helical" evidence="1">
    <location>
        <begin position="29"/>
        <end position="52"/>
    </location>
</feature>